<dbReference type="SMR" id="A0A0H5QC01"/>
<name>A0A0H5QC01_NEIMI</name>
<dbReference type="InterPro" id="IPR005177">
    <property type="entry name" value="Kinase-pyrophosphorylase"/>
</dbReference>
<dbReference type="Pfam" id="PF03618">
    <property type="entry name" value="Kinase-PPPase"/>
    <property type="match status" value="1"/>
</dbReference>
<dbReference type="GO" id="GO:0004674">
    <property type="term" value="F:protein serine/threonine kinase activity"/>
    <property type="evidence" value="ECO:0007669"/>
    <property type="project" value="UniProtKB-UniRule"/>
</dbReference>
<dbReference type="EC" id="2.7.4.28" evidence="5"/>
<protein>
    <recommendedName>
        <fullName evidence="5">Putative phosphoenolpyruvate synthase regulatory protein</fullName>
        <shortName evidence="5">PEP synthase regulatory protein</shortName>
        <shortName evidence="5">PSRP</shortName>
        <ecNumber evidence="5">2.7.11.33</ecNumber>
        <ecNumber evidence="5">2.7.4.28</ecNumber>
    </recommendedName>
    <alternativeName>
        <fullName evidence="5">Pyruvate, water dikinase regulatory protein</fullName>
    </alternativeName>
</protein>
<evidence type="ECO:0000256" key="2">
    <source>
        <dbReference type="ARBA" id="ARBA00022679"/>
    </source>
</evidence>
<comment type="similarity">
    <text evidence="5">Belongs to the pyruvate, phosphate/water dikinase regulatory protein family. PSRP subfamily.</text>
</comment>
<proteinExistence type="inferred from homology"/>
<keyword evidence="4 5" id="KW-0418">Kinase</keyword>
<dbReference type="Proteomes" id="UP000182715">
    <property type="component" value="Unassembled WGS sequence"/>
</dbReference>
<comment type="function">
    <text evidence="5">Bifunctional serine/threonine kinase and phosphorylase involved in the regulation of the phosphoenolpyruvate synthase (PEPS) by catalyzing its phosphorylation/dephosphorylation.</text>
</comment>
<evidence type="ECO:0000313" key="6">
    <source>
        <dbReference type="EMBL" id="CRY99509.1"/>
    </source>
</evidence>
<organism evidence="6 7">
    <name type="scientific">Neisseria meningitidis serogroup B</name>
    <dbReference type="NCBI Taxonomy" id="491"/>
    <lineage>
        <taxon>Bacteria</taxon>
        <taxon>Pseudomonadati</taxon>
        <taxon>Pseudomonadota</taxon>
        <taxon>Betaproteobacteria</taxon>
        <taxon>Neisseriales</taxon>
        <taxon>Neisseriaceae</taxon>
        <taxon>Neisseria</taxon>
    </lineage>
</organism>
<dbReference type="InterPro" id="IPR026530">
    <property type="entry name" value="PSRP"/>
</dbReference>
<keyword evidence="2 5" id="KW-0808">Transferase</keyword>
<evidence type="ECO:0000256" key="3">
    <source>
        <dbReference type="ARBA" id="ARBA00022741"/>
    </source>
</evidence>
<dbReference type="GO" id="GO:0005524">
    <property type="term" value="F:ATP binding"/>
    <property type="evidence" value="ECO:0007669"/>
    <property type="project" value="InterPro"/>
</dbReference>
<comment type="catalytic activity">
    <reaction evidence="5">
        <text>[pyruvate, water dikinase]-phosphate + phosphate + H(+) = [pyruvate, water dikinase] + diphosphate</text>
        <dbReference type="Rhea" id="RHEA:48580"/>
        <dbReference type="Rhea" id="RHEA-COMP:11425"/>
        <dbReference type="Rhea" id="RHEA-COMP:11426"/>
        <dbReference type="ChEBI" id="CHEBI:15378"/>
        <dbReference type="ChEBI" id="CHEBI:33019"/>
        <dbReference type="ChEBI" id="CHEBI:43176"/>
        <dbReference type="ChEBI" id="CHEBI:43474"/>
        <dbReference type="ChEBI" id="CHEBI:68546"/>
        <dbReference type="EC" id="2.7.4.28"/>
    </reaction>
</comment>
<evidence type="ECO:0000256" key="4">
    <source>
        <dbReference type="ARBA" id="ARBA00022777"/>
    </source>
</evidence>
<dbReference type="PANTHER" id="PTHR31756:SF3">
    <property type="entry name" value="PYRUVATE, PHOSPHATE DIKINASE REGULATORY PROTEIN 1, CHLOROPLASTIC"/>
    <property type="match status" value="1"/>
</dbReference>
<dbReference type="EC" id="2.7.11.33" evidence="5"/>
<accession>A0A0H5QC01</accession>
<dbReference type="OMA" id="YAQCEFE"/>
<keyword evidence="3 5" id="KW-0547">Nucleotide-binding</keyword>
<dbReference type="AlphaFoldDB" id="A0A0H5QC01"/>
<keyword evidence="1 5" id="KW-0723">Serine/threonine-protein kinase</keyword>
<feature type="binding site" evidence="5">
    <location>
        <begin position="154"/>
        <end position="161"/>
    </location>
    <ligand>
        <name>ADP</name>
        <dbReference type="ChEBI" id="CHEBI:456216"/>
    </ligand>
</feature>
<evidence type="ECO:0000256" key="5">
    <source>
        <dbReference type="HAMAP-Rule" id="MF_01062"/>
    </source>
</evidence>
<dbReference type="EMBL" id="CVTF01000072">
    <property type="protein sequence ID" value="CRY99509.1"/>
    <property type="molecule type" value="Genomic_DNA"/>
</dbReference>
<dbReference type="PANTHER" id="PTHR31756">
    <property type="entry name" value="PYRUVATE, PHOSPHATE DIKINASE REGULATORY PROTEIN 1, CHLOROPLASTIC"/>
    <property type="match status" value="1"/>
</dbReference>
<dbReference type="GO" id="GO:0043531">
    <property type="term" value="F:ADP binding"/>
    <property type="evidence" value="ECO:0007669"/>
    <property type="project" value="UniProtKB-UniRule"/>
</dbReference>
<sequence>MSSPRHVFYISDRTGLTAENIGEALLNQFGNLSFKRHTHPFVDTPEKARAVVEKVNRSRQENGQRPIAFVSVVDDEIRRIIKGADAFQINFFETFLGLLEKELNTEATASGQGHHSIGNTKRYDARMEAVNFSLNHDDGVSDKNLQEADVILMGVSRSGKTPTCLYLALQYGIRAANYPLIPDDLESADLPRMVKPYRDKLFGLTIQPERLQAIRQERRPNSTYAKIDTCRSEVADAQSMFRRHGIPFANTTDKSVEELAVHILQACKLKRRF</sequence>
<dbReference type="GO" id="GO:0016776">
    <property type="term" value="F:phosphotransferase activity, phosphate group as acceptor"/>
    <property type="evidence" value="ECO:0007669"/>
    <property type="project" value="UniProtKB-UniRule"/>
</dbReference>
<dbReference type="NCBIfam" id="NF003742">
    <property type="entry name" value="PRK05339.1"/>
    <property type="match status" value="1"/>
</dbReference>
<reference evidence="6 7" key="1">
    <citation type="submission" date="2014-11" db="EMBL/GenBank/DDBJ databases">
        <authorList>
            <person name="Diene M.Seydina."/>
        </authorList>
    </citation>
    <scope>NUCLEOTIDE SEQUENCE [LARGE SCALE GENOMIC DNA]</scope>
    <source>
        <strain evidence="6 7">Neisseria meningitidis CHUV</strain>
    </source>
</reference>
<dbReference type="HAMAP" id="MF_01062">
    <property type="entry name" value="PSRP"/>
    <property type="match status" value="1"/>
</dbReference>
<evidence type="ECO:0000256" key="1">
    <source>
        <dbReference type="ARBA" id="ARBA00022527"/>
    </source>
</evidence>
<comment type="catalytic activity">
    <reaction evidence="5">
        <text>[pyruvate, water dikinase] + ADP = [pyruvate, water dikinase]-phosphate + AMP + H(+)</text>
        <dbReference type="Rhea" id="RHEA:46020"/>
        <dbReference type="Rhea" id="RHEA-COMP:11425"/>
        <dbReference type="Rhea" id="RHEA-COMP:11426"/>
        <dbReference type="ChEBI" id="CHEBI:15378"/>
        <dbReference type="ChEBI" id="CHEBI:43176"/>
        <dbReference type="ChEBI" id="CHEBI:68546"/>
        <dbReference type="ChEBI" id="CHEBI:456215"/>
        <dbReference type="ChEBI" id="CHEBI:456216"/>
        <dbReference type="EC" id="2.7.11.33"/>
    </reaction>
</comment>
<evidence type="ECO:0000313" key="7">
    <source>
        <dbReference type="Proteomes" id="UP000182715"/>
    </source>
</evidence>